<dbReference type="Proteomes" id="UP001153269">
    <property type="component" value="Unassembled WGS sequence"/>
</dbReference>
<evidence type="ECO:0000313" key="1">
    <source>
        <dbReference type="EMBL" id="CAB1427575.1"/>
    </source>
</evidence>
<organism evidence="1 2">
    <name type="scientific">Pleuronectes platessa</name>
    <name type="common">European plaice</name>
    <dbReference type="NCBI Taxonomy" id="8262"/>
    <lineage>
        <taxon>Eukaryota</taxon>
        <taxon>Metazoa</taxon>
        <taxon>Chordata</taxon>
        <taxon>Craniata</taxon>
        <taxon>Vertebrata</taxon>
        <taxon>Euteleostomi</taxon>
        <taxon>Actinopterygii</taxon>
        <taxon>Neopterygii</taxon>
        <taxon>Teleostei</taxon>
        <taxon>Neoteleostei</taxon>
        <taxon>Acanthomorphata</taxon>
        <taxon>Carangaria</taxon>
        <taxon>Pleuronectiformes</taxon>
        <taxon>Pleuronectoidei</taxon>
        <taxon>Pleuronectidae</taxon>
        <taxon>Pleuronectes</taxon>
    </lineage>
</organism>
<evidence type="ECO:0000313" key="2">
    <source>
        <dbReference type="Proteomes" id="UP001153269"/>
    </source>
</evidence>
<sequence length="132" mass="14060">MPLDGDCFVYAGERGNDQACRVTSHFAASLTFISNLSDRGKGRDRVVLCLELLPRAGVAPLSGVRPPRGCAGDQEKAARSRKCALPLTPCEVCAPRRLHAGCWKQTESGSARCHGNLQRSSLSLGFSSTVGD</sequence>
<gene>
    <name evidence="1" type="ORF">PLEPLA_LOCUS15516</name>
</gene>
<dbReference type="AlphaFoldDB" id="A0A9N7YDK9"/>
<proteinExistence type="predicted"/>
<keyword evidence="2" id="KW-1185">Reference proteome</keyword>
<protein>
    <submittedName>
        <fullName evidence="1">Uncharacterized protein</fullName>
    </submittedName>
</protein>
<reference evidence="1" key="1">
    <citation type="submission" date="2020-03" db="EMBL/GenBank/DDBJ databases">
        <authorList>
            <person name="Weist P."/>
        </authorList>
    </citation>
    <scope>NUCLEOTIDE SEQUENCE</scope>
</reference>
<dbReference type="EMBL" id="CADEAL010000979">
    <property type="protein sequence ID" value="CAB1427575.1"/>
    <property type="molecule type" value="Genomic_DNA"/>
</dbReference>
<comment type="caution">
    <text evidence="1">The sequence shown here is derived from an EMBL/GenBank/DDBJ whole genome shotgun (WGS) entry which is preliminary data.</text>
</comment>
<name>A0A9N7YDK9_PLEPL</name>
<accession>A0A9N7YDK9</accession>